<feature type="region of interest" description="Disordered" evidence="5">
    <location>
        <begin position="220"/>
        <end position="255"/>
    </location>
</feature>
<dbReference type="InterPro" id="IPR000962">
    <property type="entry name" value="Znf_DskA_TraR"/>
</dbReference>
<comment type="caution">
    <text evidence="7">The sequence shown here is derived from an EMBL/GenBank/DDBJ whole genome shotgun (WGS) entry which is preliminary data.</text>
</comment>
<feature type="region of interest" description="Disordered" evidence="5">
    <location>
        <begin position="136"/>
        <end position="155"/>
    </location>
</feature>
<evidence type="ECO:0000313" key="8">
    <source>
        <dbReference type="Proteomes" id="UP001225316"/>
    </source>
</evidence>
<gene>
    <name evidence="7" type="ORF">QEH52_04300</name>
</gene>
<keyword evidence="3" id="KW-0862">Zinc</keyword>
<evidence type="ECO:0000256" key="1">
    <source>
        <dbReference type="ARBA" id="ARBA00022723"/>
    </source>
</evidence>
<keyword evidence="2" id="KW-0863">Zinc-finger</keyword>
<dbReference type="EMBL" id="JARXHW010000006">
    <property type="protein sequence ID" value="MDQ8206717.1"/>
    <property type="molecule type" value="Genomic_DNA"/>
</dbReference>
<evidence type="ECO:0000256" key="4">
    <source>
        <dbReference type="PROSITE-ProRule" id="PRU00510"/>
    </source>
</evidence>
<evidence type="ECO:0000256" key="5">
    <source>
        <dbReference type="SAM" id="MobiDB-lite"/>
    </source>
</evidence>
<dbReference type="PANTHER" id="PTHR33823">
    <property type="entry name" value="RNA POLYMERASE-BINDING TRANSCRIPTION FACTOR DKSA-RELATED"/>
    <property type="match status" value="1"/>
</dbReference>
<evidence type="ECO:0000256" key="3">
    <source>
        <dbReference type="ARBA" id="ARBA00022833"/>
    </source>
</evidence>
<dbReference type="InterPro" id="IPR037187">
    <property type="entry name" value="DnaK_N"/>
</dbReference>
<evidence type="ECO:0000259" key="6">
    <source>
        <dbReference type="Pfam" id="PF01258"/>
    </source>
</evidence>
<dbReference type="RefSeq" id="WP_308948830.1">
    <property type="nucleotide sequence ID" value="NZ_JARXHW010000006.1"/>
</dbReference>
<evidence type="ECO:0000256" key="2">
    <source>
        <dbReference type="ARBA" id="ARBA00022771"/>
    </source>
</evidence>
<feature type="domain" description="Zinc finger DksA/TraR C4-type" evidence="6">
    <location>
        <begin position="188"/>
        <end position="223"/>
    </location>
</feature>
<evidence type="ECO:0000313" key="7">
    <source>
        <dbReference type="EMBL" id="MDQ8206717.1"/>
    </source>
</evidence>
<dbReference type="Proteomes" id="UP001225316">
    <property type="component" value="Unassembled WGS sequence"/>
</dbReference>
<dbReference type="PROSITE" id="PS51128">
    <property type="entry name" value="ZF_DKSA_2"/>
    <property type="match status" value="1"/>
</dbReference>
<dbReference type="SUPFAM" id="SSF57716">
    <property type="entry name" value="Glucocorticoid receptor-like (DNA-binding domain)"/>
    <property type="match status" value="1"/>
</dbReference>
<proteinExistence type="predicted"/>
<reference evidence="7 8" key="1">
    <citation type="submission" date="2023-04" db="EMBL/GenBank/DDBJ databases">
        <title>A novel bacteria isolated from coastal sediment.</title>
        <authorList>
            <person name="Liu X.-J."/>
            <person name="Du Z.-J."/>
        </authorList>
    </citation>
    <scope>NUCLEOTIDE SEQUENCE [LARGE SCALE GENOMIC DNA]</scope>
    <source>
        <strain evidence="7 8">SDUM461003</strain>
    </source>
</reference>
<keyword evidence="1" id="KW-0479">Metal-binding</keyword>
<sequence>MPTNKKTPANTLKKAVVSREGAAANKKSTPIVFSLDDVEELMAAKKSQIPAQEEAPKKVAAKVQPSKKVIVDDKPVEKRVLGAASLADILGFSPTEKKKSTELDEDQIPQKWKKYYDLLLDLRAHVSDEINLHTSDTLKHTSNDNSGDNHAAESGTDAFDHDFALSLVSNEQDALHEIEAAILRIKDGSYGICEITEKPIPAARLTAVPFARYSVEGQAEHEKSQMRKSNRIAAGGIFGDVTDAPKLESSDDDEE</sequence>
<accession>A0ABU1ASX3</accession>
<organism evidence="7 8">
    <name type="scientific">Thalassobacterium maritimum</name>
    <dbReference type="NCBI Taxonomy" id="3041265"/>
    <lineage>
        <taxon>Bacteria</taxon>
        <taxon>Pseudomonadati</taxon>
        <taxon>Verrucomicrobiota</taxon>
        <taxon>Opitutia</taxon>
        <taxon>Puniceicoccales</taxon>
        <taxon>Coraliomargaritaceae</taxon>
        <taxon>Thalassobacterium</taxon>
    </lineage>
</organism>
<feature type="zinc finger region" description="dksA C4-type" evidence="4">
    <location>
        <begin position="193"/>
        <end position="217"/>
    </location>
</feature>
<keyword evidence="8" id="KW-1185">Reference proteome</keyword>
<dbReference type="Pfam" id="PF01258">
    <property type="entry name" value="zf-dskA_traR"/>
    <property type="match status" value="1"/>
</dbReference>
<dbReference type="SUPFAM" id="SSF109635">
    <property type="entry name" value="DnaK suppressor protein DksA, alpha-hairpin domain"/>
    <property type="match status" value="1"/>
</dbReference>
<dbReference type="Gene3D" id="1.20.120.910">
    <property type="entry name" value="DksA, coiled-coil domain"/>
    <property type="match status" value="1"/>
</dbReference>
<dbReference type="PANTHER" id="PTHR33823:SF4">
    <property type="entry name" value="GENERAL STRESS PROTEIN 16O"/>
    <property type="match status" value="1"/>
</dbReference>
<protein>
    <submittedName>
        <fullName evidence="7">TraR/DksA C4-type zinc finger protein</fullName>
    </submittedName>
</protein>
<name>A0ABU1ASX3_9BACT</name>